<evidence type="ECO:0000256" key="1">
    <source>
        <dbReference type="ARBA" id="ARBA00004834"/>
    </source>
</evidence>
<organism evidence="6 7">
    <name type="scientific">Robinsoniella peoriensis</name>
    <dbReference type="NCBI Taxonomy" id="180332"/>
    <lineage>
        <taxon>Bacteria</taxon>
        <taxon>Bacillati</taxon>
        <taxon>Bacillota</taxon>
        <taxon>Clostridia</taxon>
        <taxon>Lachnospirales</taxon>
        <taxon>Lachnospiraceae</taxon>
        <taxon>Robinsoniella</taxon>
    </lineage>
</organism>
<dbReference type="GO" id="GO:0004553">
    <property type="term" value="F:hydrolase activity, hydrolyzing O-glycosyl compounds"/>
    <property type="evidence" value="ECO:0007669"/>
    <property type="project" value="InterPro"/>
</dbReference>
<evidence type="ECO:0000313" key="6">
    <source>
        <dbReference type="EMBL" id="TLD01618.1"/>
    </source>
</evidence>
<evidence type="ECO:0000256" key="2">
    <source>
        <dbReference type="ARBA" id="ARBA00009865"/>
    </source>
</evidence>
<dbReference type="InterPro" id="IPR023296">
    <property type="entry name" value="Glyco_hydro_beta-prop_sf"/>
</dbReference>
<dbReference type="InterPro" id="IPR006710">
    <property type="entry name" value="Glyco_hydro_43"/>
</dbReference>
<sequence length="272" mass="31808">MYIMSYSKDETQSLYLASSEDMFHWKDLNNGAPVLDLKDQGKIIRDPYWFTDNQGLFHVLFTDNWNSTTIGHAVSRDLHSFEMESFIPVMGDNSDVANCWAPEVFMDHETNEYVLIWSSSFYSRNTDKRISNRIFSCRTVDFKSFSKPRKFFDPGHQVIDATVTFKNGIYYMAFKDERGHNSPDSPYCAIRTAISTKANGPYYNISALLTPWRSEGPILVQHNSDFYMFYDSFGDQCYRGIRSSDFENWTDISDQMEFPENCKHVCIREYKM</sequence>
<accession>A0A4V6HS51</accession>
<reference evidence="6 7" key="1">
    <citation type="journal article" date="2019" name="Anaerobe">
        <title>Detection of Robinsoniella peoriensis in multiple bone samples of a trauma patient.</title>
        <authorList>
            <person name="Schrottner P."/>
            <person name="Hartwich K."/>
            <person name="Bunk B."/>
            <person name="Schober I."/>
            <person name="Helbig S."/>
            <person name="Rudolph W.W."/>
            <person name="Gunzer F."/>
        </authorList>
    </citation>
    <scope>NUCLEOTIDE SEQUENCE [LARGE SCALE GENOMIC DNA]</scope>
    <source>
        <strain evidence="6 7">DSM 106044</strain>
    </source>
</reference>
<evidence type="ECO:0000313" key="7">
    <source>
        <dbReference type="Proteomes" id="UP000306509"/>
    </source>
</evidence>
<dbReference type="SUPFAM" id="SSF75005">
    <property type="entry name" value="Arabinanase/levansucrase/invertase"/>
    <property type="match status" value="1"/>
</dbReference>
<dbReference type="PANTHER" id="PTHR43301">
    <property type="entry name" value="ARABINAN ENDO-1,5-ALPHA-L-ARABINOSIDASE"/>
    <property type="match status" value="1"/>
</dbReference>
<dbReference type="Pfam" id="PF04616">
    <property type="entry name" value="Glyco_hydro_43"/>
    <property type="match status" value="1"/>
</dbReference>
<dbReference type="GO" id="GO:0005975">
    <property type="term" value="P:carbohydrate metabolic process"/>
    <property type="evidence" value="ECO:0007669"/>
    <property type="project" value="InterPro"/>
</dbReference>
<dbReference type="STRING" id="180332.GCA_000797495_04690"/>
<comment type="similarity">
    <text evidence="2 5">Belongs to the glycosyl hydrolase 43 family.</text>
</comment>
<gene>
    <name evidence="6" type="ORF">DSM106044_01599</name>
</gene>
<comment type="pathway">
    <text evidence="1">Glycan metabolism; L-arabinan degradation.</text>
</comment>
<dbReference type="EMBL" id="QGQD01000036">
    <property type="protein sequence ID" value="TLD01618.1"/>
    <property type="molecule type" value="Genomic_DNA"/>
</dbReference>
<dbReference type="InterPro" id="IPR050727">
    <property type="entry name" value="GH43_arabinanases"/>
</dbReference>
<dbReference type="Gene3D" id="2.115.10.20">
    <property type="entry name" value="Glycosyl hydrolase domain, family 43"/>
    <property type="match status" value="1"/>
</dbReference>
<keyword evidence="3 5" id="KW-0378">Hydrolase</keyword>
<comment type="caution">
    <text evidence="6">The sequence shown here is derived from an EMBL/GenBank/DDBJ whole genome shotgun (WGS) entry which is preliminary data.</text>
</comment>
<evidence type="ECO:0000256" key="4">
    <source>
        <dbReference type="ARBA" id="ARBA00023295"/>
    </source>
</evidence>
<evidence type="ECO:0000256" key="3">
    <source>
        <dbReference type="ARBA" id="ARBA00022801"/>
    </source>
</evidence>
<dbReference type="PANTHER" id="PTHR43301:SF3">
    <property type="entry name" value="ARABINAN ENDO-1,5-ALPHA-L-ARABINOSIDASE A-RELATED"/>
    <property type="match status" value="1"/>
</dbReference>
<proteinExistence type="inferred from homology"/>
<dbReference type="Proteomes" id="UP000306509">
    <property type="component" value="Unassembled WGS sequence"/>
</dbReference>
<dbReference type="AlphaFoldDB" id="A0A4V6HS51"/>
<keyword evidence="4 5" id="KW-0326">Glycosidase</keyword>
<evidence type="ECO:0000256" key="5">
    <source>
        <dbReference type="RuleBase" id="RU361187"/>
    </source>
</evidence>
<name>A0A4V6HS51_9FIRM</name>
<protein>
    <submittedName>
        <fullName evidence="6">Glycosyl hydrolases family 43</fullName>
    </submittedName>
</protein>
<dbReference type="CDD" id="cd08983">
    <property type="entry name" value="GH43_Bt3655-like"/>
    <property type="match status" value="1"/>
</dbReference>
<keyword evidence="7" id="KW-1185">Reference proteome</keyword>